<reference evidence="3" key="1">
    <citation type="submission" date="2023-10" db="EMBL/GenBank/DDBJ databases">
        <authorList>
            <person name="Noh H."/>
        </authorList>
    </citation>
    <scope>NUCLEOTIDE SEQUENCE</scope>
    <source>
        <strain evidence="3">DUCC4014</strain>
    </source>
</reference>
<proteinExistence type="predicted"/>
<gene>
    <name evidence="3" type="ORF">LOC62_01G000353</name>
</gene>
<keyword evidence="4" id="KW-1185">Reference proteome</keyword>
<feature type="signal peptide" evidence="1">
    <location>
        <begin position="1"/>
        <end position="18"/>
    </location>
</feature>
<evidence type="ECO:0000313" key="3">
    <source>
        <dbReference type="EMBL" id="WOO76731.1"/>
    </source>
</evidence>
<name>A0AAF0Y326_9TREE</name>
<dbReference type="Pfam" id="PF21294">
    <property type="entry name" value="Polysacc_lyase_14"/>
    <property type="match status" value="1"/>
</dbReference>
<evidence type="ECO:0000259" key="2">
    <source>
        <dbReference type="Pfam" id="PF21294"/>
    </source>
</evidence>
<evidence type="ECO:0000313" key="4">
    <source>
        <dbReference type="Proteomes" id="UP000827549"/>
    </source>
</evidence>
<evidence type="ECO:0000256" key="1">
    <source>
        <dbReference type="SAM" id="SignalP"/>
    </source>
</evidence>
<dbReference type="Proteomes" id="UP000827549">
    <property type="component" value="Chromosome 1"/>
</dbReference>
<organism evidence="3 4">
    <name type="scientific">Vanrija pseudolonga</name>
    <dbReference type="NCBI Taxonomy" id="143232"/>
    <lineage>
        <taxon>Eukaryota</taxon>
        <taxon>Fungi</taxon>
        <taxon>Dikarya</taxon>
        <taxon>Basidiomycota</taxon>
        <taxon>Agaricomycotina</taxon>
        <taxon>Tremellomycetes</taxon>
        <taxon>Trichosporonales</taxon>
        <taxon>Trichosporonaceae</taxon>
        <taxon>Vanrija</taxon>
    </lineage>
</organism>
<protein>
    <recommendedName>
        <fullName evidence="2">Polysaccharide lyase 14 domain-containing protein</fullName>
    </recommendedName>
</protein>
<dbReference type="EMBL" id="CP086714">
    <property type="protein sequence ID" value="WOO76731.1"/>
    <property type="molecule type" value="Genomic_DNA"/>
</dbReference>
<dbReference type="AlphaFoldDB" id="A0AAF0Y326"/>
<dbReference type="Gene3D" id="2.60.120.200">
    <property type="match status" value="1"/>
</dbReference>
<dbReference type="GeneID" id="87803612"/>
<sequence>MFSSLIAAAVLLPAVANAAGKSTIDQIAAKYGLSTNYNFTQPTDALNSQAAQKFLVSNWALNGDHIDFGLNDISFVKDPAGDAGNAVLSINYPKGSYSGQTGGTQFYAQPLNASSSTPHLAGNASSDGQFERMLLAYDIYFDQGFQWNLGGKLPGLRGGPDVWGCSGGHQSDGKSCFSTRLMWRTSGNGEVYAYIPTTMKNFCTQNSYIICNSDFGTSIERSSFGFQSGKWQTIWLYVALNEVGIANGEVSIWYNGVNAFSLTNLELRASGSIESIGGLYFSTFFGGYDSSWASPSSQNSYYRNIRMIGGLGAANGTGQPSAAPTTIASPTLGVVCGAALVSVLGLASYLF</sequence>
<dbReference type="InterPro" id="IPR048958">
    <property type="entry name" value="Polysacc_lyase_14"/>
</dbReference>
<keyword evidence="1" id="KW-0732">Signal</keyword>
<feature type="domain" description="Polysaccharide lyase 14" evidence="2">
    <location>
        <begin position="82"/>
        <end position="305"/>
    </location>
</feature>
<accession>A0AAF0Y326</accession>
<feature type="chain" id="PRO_5042208712" description="Polysaccharide lyase 14 domain-containing protein" evidence="1">
    <location>
        <begin position="19"/>
        <end position="351"/>
    </location>
</feature>
<dbReference type="RefSeq" id="XP_062622763.1">
    <property type="nucleotide sequence ID" value="XM_062766779.1"/>
</dbReference>
<dbReference type="PANTHER" id="PTHR40124">
    <property type="match status" value="1"/>
</dbReference>
<dbReference type="PANTHER" id="PTHR40124:SF1">
    <property type="entry name" value="DISAGGREGATASE RELATED REPEAT PROTEIN"/>
    <property type="match status" value="1"/>
</dbReference>